<dbReference type="Pfam" id="PF11397">
    <property type="entry name" value="GlcNAc"/>
    <property type="match status" value="1"/>
</dbReference>
<sequence>MTIFLSISSYKDPLLINTLQSAYKNAKNKDSIIFAVVDQNDQKLEVDNFDFFPQLRYHFLPAEFARGCAWARSLAQSLYMGEDYFLQVDSHTIFEQDWDEYFISFYKKLSKKFYRPVISSYPRNFEIEDIETMKIKRHQEDDSNTHVMVIDEENVFKEGYFSMKKGLSIGDNEIKKGFLIAGGCLFSSGSIIEDIPYDPYLYFDGEEDSMAWRLFTNGYNIFHTPNTPIFHYYVDPSNIVTRPFHWDQTEETKRDTNWHDLKQRGRRRLNAIVENNLEGVYALGQAKNLDDYSLFSGLDIKNKQVLDPGNVFNFNKLKDLKWNQDSEKTGIFG</sequence>
<evidence type="ECO:0000313" key="1">
    <source>
        <dbReference type="EMBL" id="URQ63691.1"/>
    </source>
</evidence>
<dbReference type="PANTHER" id="PTHR34496:SF10">
    <property type="entry name" value="GLCNAC TRANSFERASE"/>
    <property type="match status" value="1"/>
</dbReference>
<dbReference type="InterPro" id="IPR021067">
    <property type="entry name" value="Glycosyltransferase"/>
</dbReference>
<dbReference type="Proteomes" id="UP001056381">
    <property type="component" value="Chromosome"/>
</dbReference>
<accession>A0A9Q8X4Q2</accession>
<proteinExistence type="predicted"/>
<protein>
    <submittedName>
        <fullName evidence="1">UDP-N-acetylglucosamine-transferase</fullName>
    </submittedName>
</protein>
<dbReference type="AlphaFoldDB" id="A0A9Q8X4Q2"/>
<evidence type="ECO:0000313" key="2">
    <source>
        <dbReference type="Proteomes" id="UP001056381"/>
    </source>
</evidence>
<dbReference type="InterPro" id="IPR029044">
    <property type="entry name" value="Nucleotide-diphossugar_trans"/>
</dbReference>
<dbReference type="EMBL" id="CP097966">
    <property type="protein sequence ID" value="URQ63691.1"/>
    <property type="molecule type" value="Genomic_DNA"/>
</dbReference>
<dbReference type="PANTHER" id="PTHR34496">
    <property type="entry name" value="GLCNAC TRANSFERASE-RELATED"/>
    <property type="match status" value="1"/>
</dbReference>
<dbReference type="SUPFAM" id="SSF53448">
    <property type="entry name" value="Nucleotide-diphospho-sugar transferases"/>
    <property type="match status" value="1"/>
</dbReference>
<name>A0A9Q8X4Q2_9GAMM</name>
<dbReference type="Gene3D" id="3.90.550.10">
    <property type="entry name" value="Spore Coat Polysaccharide Biosynthesis Protein SpsA, Chain A"/>
    <property type="match status" value="1"/>
</dbReference>
<gene>
    <name evidence="1" type="ORF">M9B40_02700</name>
</gene>
<reference evidence="1" key="1">
    <citation type="submission" date="2022-05" db="EMBL/GenBank/DDBJ databases">
        <title>Single-amplified genomics reveal most streamlined microbe among free-living bacteria.</title>
        <authorList>
            <person name="Roda-Garcia J."/>
            <person name="Haro-Moreno J.M."/>
            <person name="Rodriguez-Valera F."/>
            <person name="Almagro-Moreno S."/>
            <person name="Lopez-Perez M."/>
        </authorList>
    </citation>
    <scope>NUCLEOTIDE SEQUENCE</scope>
    <source>
        <strain evidence="1">TMED112-D2-2</strain>
    </source>
</reference>
<keyword evidence="2" id="KW-1185">Reference proteome</keyword>
<organism evidence="1 2">
    <name type="scientific">SAR86 cluster bacterium</name>
    <dbReference type="NCBI Taxonomy" id="2030880"/>
    <lineage>
        <taxon>Bacteria</taxon>
        <taxon>Pseudomonadati</taxon>
        <taxon>Pseudomonadota</taxon>
        <taxon>Gammaproteobacteria</taxon>
        <taxon>SAR86 cluster</taxon>
    </lineage>
</organism>